<comment type="subcellular location">
    <subcellularLocation>
        <location evidence="1">Cell inner membrane</location>
        <topology evidence="1">Multi-pass membrane protein</topology>
    </subcellularLocation>
    <subcellularLocation>
        <location evidence="8">Cell membrane</location>
        <topology evidence="8">Multi-pass membrane protein</topology>
    </subcellularLocation>
</comment>
<feature type="domain" description="ABC transmembrane type-1" evidence="9">
    <location>
        <begin position="83"/>
        <end position="291"/>
    </location>
</feature>
<dbReference type="PROSITE" id="PS50928">
    <property type="entry name" value="ABC_TM1"/>
    <property type="match status" value="2"/>
</dbReference>
<dbReference type="eggNOG" id="COG1178">
    <property type="taxonomic scope" value="Bacteria"/>
</dbReference>
<dbReference type="InterPro" id="IPR035906">
    <property type="entry name" value="MetI-like_sf"/>
</dbReference>
<keyword evidence="11" id="KW-1185">Reference proteome</keyword>
<dbReference type="CDD" id="cd06261">
    <property type="entry name" value="TM_PBP2"/>
    <property type="match status" value="2"/>
</dbReference>
<dbReference type="Gene3D" id="1.10.3720.10">
    <property type="entry name" value="MetI-like"/>
    <property type="match status" value="2"/>
</dbReference>
<feature type="transmembrane region" description="Helical" evidence="8">
    <location>
        <begin position="21"/>
        <end position="39"/>
    </location>
</feature>
<comment type="similarity">
    <text evidence="8">Belongs to the binding-protein-dependent transport system permease family.</text>
</comment>
<feature type="transmembrane region" description="Helical" evidence="8">
    <location>
        <begin position="321"/>
        <end position="343"/>
    </location>
</feature>
<name>S3JYE8_TREMA</name>
<feature type="transmembrane region" description="Helical" evidence="8">
    <location>
        <begin position="121"/>
        <end position="141"/>
    </location>
</feature>
<dbReference type="InterPro" id="IPR000515">
    <property type="entry name" value="MetI-like"/>
</dbReference>
<keyword evidence="3" id="KW-1003">Cell membrane</keyword>
<organism evidence="10 11">
    <name type="scientific">Treponema maltophilum ATCC 51939</name>
    <dbReference type="NCBI Taxonomy" id="1125699"/>
    <lineage>
        <taxon>Bacteria</taxon>
        <taxon>Pseudomonadati</taxon>
        <taxon>Spirochaetota</taxon>
        <taxon>Spirochaetia</taxon>
        <taxon>Spirochaetales</taxon>
        <taxon>Treponemataceae</taxon>
        <taxon>Treponema</taxon>
    </lineage>
</organism>
<evidence type="ECO:0000313" key="11">
    <source>
        <dbReference type="Proteomes" id="UP000014541"/>
    </source>
</evidence>
<dbReference type="SUPFAM" id="SSF161098">
    <property type="entry name" value="MetI-like"/>
    <property type="match status" value="2"/>
</dbReference>
<feature type="transmembrane region" description="Helical" evidence="8">
    <location>
        <begin position="457"/>
        <end position="476"/>
    </location>
</feature>
<evidence type="ECO:0000256" key="3">
    <source>
        <dbReference type="ARBA" id="ARBA00022475"/>
    </source>
</evidence>
<reference evidence="10 11" key="1">
    <citation type="submission" date="2013-04" db="EMBL/GenBank/DDBJ databases">
        <title>The Genome Sequence of Treponema maltophilum ATCC 51939.</title>
        <authorList>
            <consortium name="The Broad Institute Genomics Platform"/>
            <person name="Earl A."/>
            <person name="Ward D."/>
            <person name="Feldgarden M."/>
            <person name="Gevers D."/>
            <person name="Leonetti C."/>
            <person name="Blanton J.M."/>
            <person name="Dewhirst F.E."/>
            <person name="Izard J."/>
            <person name="Walker B."/>
            <person name="Young S."/>
            <person name="Zeng Q."/>
            <person name="Gargeya S."/>
            <person name="Fitzgerald M."/>
            <person name="Haas B."/>
            <person name="Abouelleil A."/>
            <person name="Allen A.W."/>
            <person name="Alvarado L."/>
            <person name="Arachchi H.M."/>
            <person name="Berlin A.M."/>
            <person name="Chapman S.B."/>
            <person name="Gainer-Dewar J."/>
            <person name="Goldberg J."/>
            <person name="Griggs A."/>
            <person name="Gujja S."/>
            <person name="Hansen M."/>
            <person name="Howarth C."/>
            <person name="Imamovic A."/>
            <person name="Ireland A."/>
            <person name="Larimer J."/>
            <person name="McCowan C."/>
            <person name="Murphy C."/>
            <person name="Pearson M."/>
            <person name="Poon T.W."/>
            <person name="Priest M."/>
            <person name="Roberts A."/>
            <person name="Saif S."/>
            <person name="Shea T."/>
            <person name="Sisk P."/>
            <person name="Sykes S."/>
            <person name="Wortman J."/>
            <person name="Nusbaum C."/>
            <person name="Birren B."/>
        </authorList>
    </citation>
    <scope>NUCLEOTIDE SEQUENCE [LARGE SCALE GENOMIC DNA]</scope>
    <source>
        <strain evidence="10 11">ATCC 51939</strain>
    </source>
</reference>
<comment type="caution">
    <text evidence="10">The sequence shown here is derived from an EMBL/GenBank/DDBJ whole genome shotgun (WGS) entry which is preliminary data.</text>
</comment>
<feature type="transmembrane region" description="Helical" evidence="8">
    <location>
        <begin position="273"/>
        <end position="290"/>
    </location>
</feature>
<feature type="transmembrane region" description="Helical" evidence="8">
    <location>
        <begin position="87"/>
        <end position="109"/>
    </location>
</feature>
<gene>
    <name evidence="10" type="ORF">HMPREF9194_00559</name>
</gene>
<feature type="transmembrane region" description="Helical" evidence="8">
    <location>
        <begin position="566"/>
        <end position="583"/>
    </location>
</feature>
<evidence type="ECO:0000256" key="4">
    <source>
        <dbReference type="ARBA" id="ARBA00022519"/>
    </source>
</evidence>
<evidence type="ECO:0000256" key="7">
    <source>
        <dbReference type="ARBA" id="ARBA00023136"/>
    </source>
</evidence>
<dbReference type="PATRIC" id="fig|1125699.3.peg.572"/>
<evidence type="ECO:0000256" key="6">
    <source>
        <dbReference type="ARBA" id="ARBA00022989"/>
    </source>
</evidence>
<dbReference type="Pfam" id="PF00528">
    <property type="entry name" value="BPD_transp_1"/>
    <property type="match status" value="2"/>
</dbReference>
<protein>
    <recommendedName>
        <fullName evidence="9">ABC transmembrane type-1 domain-containing protein</fullName>
    </recommendedName>
</protein>
<feature type="transmembrane region" description="Helical" evidence="8">
    <location>
        <begin position="167"/>
        <end position="193"/>
    </location>
</feature>
<evidence type="ECO:0000256" key="2">
    <source>
        <dbReference type="ARBA" id="ARBA00022448"/>
    </source>
</evidence>
<feature type="transmembrane region" description="Helical" evidence="8">
    <location>
        <begin position="214"/>
        <end position="235"/>
    </location>
</feature>
<dbReference type="RefSeq" id="WP_016524856.1">
    <property type="nucleotide sequence ID" value="NZ_KE332518.1"/>
</dbReference>
<dbReference type="STRING" id="1125699.HMPREF9194_00559"/>
<feature type="transmembrane region" description="Helical" evidence="8">
    <location>
        <begin position="395"/>
        <end position="415"/>
    </location>
</feature>
<keyword evidence="5 8" id="KW-0812">Transmembrane</keyword>
<evidence type="ECO:0000313" key="10">
    <source>
        <dbReference type="EMBL" id="EPF30245.1"/>
    </source>
</evidence>
<feature type="domain" description="ABC transmembrane type-1" evidence="9">
    <location>
        <begin position="389"/>
        <end position="587"/>
    </location>
</feature>
<dbReference type="GO" id="GO:0055085">
    <property type="term" value="P:transmembrane transport"/>
    <property type="evidence" value="ECO:0007669"/>
    <property type="project" value="InterPro"/>
</dbReference>
<dbReference type="Proteomes" id="UP000014541">
    <property type="component" value="Unassembled WGS sequence"/>
</dbReference>
<dbReference type="AlphaFoldDB" id="S3JYE8"/>
<keyword evidence="7 8" id="KW-0472">Membrane</keyword>
<sequence>MFSTHRLPLSIHAKPEKVWGWIIAFLLFFLVFIPVLFMIGKSFTYDANAARMVRGAQEGEFTVFNWARVTAGKLSKSLLYKPAVNSLFIALGMTAIALFAGSFFAWLVIRSDIPCKRFFSAVLIIPYIVPSWTLAMAWITVFKSEKYGGTPGFLNAVFGVNPPEWLIYGYLPIVISLGVHYIPYFFIMMRGALSNIDSRLEESAELLRASNGEILLKITLPMVLPAIGAGFILTFSKGLGEFGVQAFLGLPIRYYTLSTRIYSALNNQLYGEGYVLALILIIATTFVVILNQMVIGTRKRYVTISGKGSVKKQIKLGKWRIPVTVLLFAFVFLFIFGPLFLLVTQTFMKEEGVYSLSNFTLHYWIGDGDTKLAMGQPGIFKNAAILNATANSLKLSILVAIVSGIIGILIGYTVVKDKKTLLAKIIENLTFAPYLIPGVAFGGIYLTLFASKIGPLPGLYGTFALLVLVCAVKHLPFSSSAGITAMHQIDPSLEEVAIVHRIGWAKRFAKIIFPLAKSGVLSAMLLNFITTMRTLDLVILLVTPKTTLMTSVIFRYAEQGFVQHSYGLMVIIIFIVITGHLLLSKIGGKIEL</sequence>
<dbReference type="OrthoDB" id="57323at2"/>
<keyword evidence="2 8" id="KW-0813">Transport</keyword>
<keyword evidence="4" id="KW-0997">Cell inner membrane</keyword>
<evidence type="ECO:0000256" key="1">
    <source>
        <dbReference type="ARBA" id="ARBA00004429"/>
    </source>
</evidence>
<dbReference type="EMBL" id="ATFF01000006">
    <property type="protein sequence ID" value="EPF30245.1"/>
    <property type="molecule type" value="Genomic_DNA"/>
</dbReference>
<evidence type="ECO:0000256" key="8">
    <source>
        <dbReference type="RuleBase" id="RU363032"/>
    </source>
</evidence>
<dbReference type="PANTHER" id="PTHR43357:SF3">
    <property type="entry name" value="FE(3+)-TRANSPORT SYSTEM PERMEASE PROTEIN FBPB 2"/>
    <property type="match status" value="1"/>
</dbReference>
<evidence type="ECO:0000259" key="9">
    <source>
        <dbReference type="PROSITE" id="PS50928"/>
    </source>
</evidence>
<dbReference type="GO" id="GO:0005886">
    <property type="term" value="C:plasma membrane"/>
    <property type="evidence" value="ECO:0007669"/>
    <property type="project" value="UniProtKB-SubCell"/>
</dbReference>
<evidence type="ECO:0000256" key="5">
    <source>
        <dbReference type="ARBA" id="ARBA00022692"/>
    </source>
</evidence>
<keyword evidence="6 8" id="KW-1133">Transmembrane helix</keyword>
<proteinExistence type="inferred from homology"/>
<feature type="transmembrane region" description="Helical" evidence="8">
    <location>
        <begin position="431"/>
        <end position="451"/>
    </location>
</feature>
<accession>S3JYE8</accession>
<dbReference type="HOGENOM" id="CLU_021838_2_2_12"/>
<dbReference type="PANTHER" id="PTHR43357">
    <property type="entry name" value="INNER MEMBRANE ABC TRANSPORTER PERMEASE PROTEIN YDCV"/>
    <property type="match status" value="1"/>
</dbReference>